<gene>
    <name evidence="1" type="ORF">TNCT_639231</name>
</gene>
<reference evidence="1" key="1">
    <citation type="submission" date="2020-07" db="EMBL/GenBank/DDBJ databases">
        <title>Multicomponent nature underlies the extraordinary mechanical properties of spider dragline silk.</title>
        <authorList>
            <person name="Kono N."/>
            <person name="Nakamura H."/>
            <person name="Mori M."/>
            <person name="Yoshida Y."/>
            <person name="Ohtoshi R."/>
            <person name="Malay A.D."/>
            <person name="Moran D.A.P."/>
            <person name="Tomita M."/>
            <person name="Numata K."/>
            <person name="Arakawa K."/>
        </authorList>
    </citation>
    <scope>NUCLEOTIDE SEQUENCE</scope>
</reference>
<comment type="caution">
    <text evidence="1">The sequence shown here is derived from an EMBL/GenBank/DDBJ whole genome shotgun (WGS) entry which is preliminary data.</text>
</comment>
<dbReference type="AlphaFoldDB" id="A0A8X6HPJ8"/>
<sequence length="105" mass="12504">MSDFRFDFPSDLFIRDHEFIRMSSFHRIKKKKGVSSHQKTRLIIETTIPDQCFQCVPSQPWKECNRSKPVTLSRFQQPSLTNSFFYGIVTPTTIETERYPRRTQV</sequence>
<accession>A0A8X6HPJ8</accession>
<evidence type="ECO:0000313" key="1">
    <source>
        <dbReference type="EMBL" id="GFR27168.1"/>
    </source>
</evidence>
<evidence type="ECO:0000313" key="2">
    <source>
        <dbReference type="Proteomes" id="UP000887116"/>
    </source>
</evidence>
<dbReference type="EMBL" id="BMAO01008876">
    <property type="protein sequence ID" value="GFR27168.1"/>
    <property type="molecule type" value="Genomic_DNA"/>
</dbReference>
<protein>
    <submittedName>
        <fullName evidence="1">Uncharacterized protein</fullName>
    </submittedName>
</protein>
<keyword evidence="2" id="KW-1185">Reference proteome</keyword>
<name>A0A8X6HPJ8_TRICU</name>
<proteinExistence type="predicted"/>
<dbReference type="Proteomes" id="UP000887116">
    <property type="component" value="Unassembled WGS sequence"/>
</dbReference>
<organism evidence="1 2">
    <name type="scientific">Trichonephila clavata</name>
    <name type="common">Joro spider</name>
    <name type="synonym">Nephila clavata</name>
    <dbReference type="NCBI Taxonomy" id="2740835"/>
    <lineage>
        <taxon>Eukaryota</taxon>
        <taxon>Metazoa</taxon>
        <taxon>Ecdysozoa</taxon>
        <taxon>Arthropoda</taxon>
        <taxon>Chelicerata</taxon>
        <taxon>Arachnida</taxon>
        <taxon>Araneae</taxon>
        <taxon>Araneomorphae</taxon>
        <taxon>Entelegynae</taxon>
        <taxon>Araneoidea</taxon>
        <taxon>Nephilidae</taxon>
        <taxon>Trichonephila</taxon>
    </lineage>
</organism>